<comment type="subunit">
    <text evidence="7">Consists of a catalytic RNA component (M1 or rnpB) and a protein subunit.</text>
</comment>
<keyword evidence="2 7" id="KW-0819">tRNA processing</keyword>
<comment type="similarity">
    <text evidence="7">Belongs to the RnpA family.</text>
</comment>
<dbReference type="PANTHER" id="PTHR33992:SF1">
    <property type="entry name" value="RIBONUCLEASE P PROTEIN COMPONENT"/>
    <property type="match status" value="1"/>
</dbReference>
<evidence type="ECO:0000313" key="9">
    <source>
        <dbReference type="EMBL" id="ADA67433.1"/>
    </source>
</evidence>
<evidence type="ECO:0000313" key="10">
    <source>
        <dbReference type="Proteomes" id="UP000000940"/>
    </source>
</evidence>
<reference evidence="9 10" key="1">
    <citation type="submission" date="2009-12" db="EMBL/GenBank/DDBJ databases">
        <title>Complete sequence of Thermotoga petrophila RKU-1.</title>
        <authorList>
            <consortium name="US DOE Joint Genome Institute"/>
            <person name="Lucas S."/>
            <person name="Copeland A."/>
            <person name="Lapidus A."/>
            <person name="Glavina del Rio T."/>
            <person name="Dalin E."/>
            <person name="Tice H."/>
            <person name="Bruce D."/>
            <person name="Goodwin L."/>
            <person name="Pitluck S."/>
            <person name="Munk A.C."/>
            <person name="Brettin T."/>
            <person name="Detter J.C."/>
            <person name="Han C."/>
            <person name="Tapia R."/>
            <person name="Larimer F."/>
            <person name="Land M."/>
            <person name="Hauser L."/>
            <person name="Kyrpides N."/>
            <person name="Mikhailova N."/>
            <person name="Nelson K.E."/>
            <person name="Gogarten J.P."/>
            <person name="Noll K.M."/>
        </authorList>
    </citation>
    <scope>NUCLEOTIDE SEQUENCE [LARGE SCALE GENOMIC DNA]</scope>
    <source>
        <strain evidence="10">ATCC BAA-489 / DSM 13996 / JCM 10882 / RKU-10</strain>
    </source>
</reference>
<dbReference type="GO" id="GO:0030677">
    <property type="term" value="C:ribonuclease P complex"/>
    <property type="evidence" value="ECO:0007669"/>
    <property type="project" value="TreeGrafter"/>
</dbReference>
<dbReference type="FunFam" id="3.30.230.10:FF:000155">
    <property type="entry name" value="Ribonuclease P protein component"/>
    <property type="match status" value="1"/>
</dbReference>
<keyword evidence="3 7" id="KW-0540">Nuclease</keyword>
<keyword evidence="5 7" id="KW-0378">Hydrolase</keyword>
<evidence type="ECO:0000256" key="3">
    <source>
        <dbReference type="ARBA" id="ARBA00022722"/>
    </source>
</evidence>
<dbReference type="Pfam" id="PF00825">
    <property type="entry name" value="Ribonuclease_P"/>
    <property type="match status" value="1"/>
</dbReference>
<evidence type="ECO:0000256" key="6">
    <source>
        <dbReference type="ARBA" id="ARBA00022884"/>
    </source>
</evidence>
<dbReference type="PANTHER" id="PTHR33992">
    <property type="entry name" value="RIBONUCLEASE P PROTEIN COMPONENT"/>
    <property type="match status" value="1"/>
</dbReference>
<dbReference type="GO" id="GO:0000049">
    <property type="term" value="F:tRNA binding"/>
    <property type="evidence" value="ECO:0007669"/>
    <property type="project" value="UniProtKB-UniRule"/>
</dbReference>
<dbReference type="PROSITE" id="PS00648">
    <property type="entry name" value="RIBONUCLEASE_P"/>
    <property type="match status" value="1"/>
</dbReference>
<evidence type="ECO:0000256" key="2">
    <source>
        <dbReference type="ARBA" id="ARBA00022694"/>
    </source>
</evidence>
<dbReference type="InterPro" id="IPR020539">
    <property type="entry name" value="RNase_P_CS"/>
</dbReference>
<dbReference type="InterPro" id="IPR014721">
    <property type="entry name" value="Ribsml_uS5_D2-typ_fold_subgr"/>
</dbReference>
<evidence type="ECO:0000256" key="8">
    <source>
        <dbReference type="NCBIfam" id="TIGR00188"/>
    </source>
</evidence>
<keyword evidence="6 7" id="KW-0694">RNA-binding</keyword>
<dbReference type="Proteomes" id="UP000000940">
    <property type="component" value="Chromosome"/>
</dbReference>
<dbReference type="KEGG" id="tnp:Tnap_1348"/>
<dbReference type="RefSeq" id="WP_012896446.1">
    <property type="nucleotide sequence ID" value="NC_013642.1"/>
</dbReference>
<dbReference type="GO" id="GO:0001682">
    <property type="term" value="P:tRNA 5'-leader removal"/>
    <property type="evidence" value="ECO:0007669"/>
    <property type="project" value="UniProtKB-UniRule"/>
</dbReference>
<dbReference type="NCBIfam" id="TIGR00188">
    <property type="entry name" value="rnpA"/>
    <property type="match status" value="1"/>
</dbReference>
<dbReference type="GO" id="GO:0042781">
    <property type="term" value="F:3'-tRNA processing endoribonuclease activity"/>
    <property type="evidence" value="ECO:0007669"/>
    <property type="project" value="TreeGrafter"/>
</dbReference>
<gene>
    <name evidence="7" type="primary">rnpA</name>
    <name evidence="9" type="ordered locus">Tnap_1348</name>
</gene>
<dbReference type="SUPFAM" id="SSF54211">
    <property type="entry name" value="Ribosomal protein S5 domain 2-like"/>
    <property type="match status" value="1"/>
</dbReference>
<dbReference type="GO" id="GO:0004526">
    <property type="term" value="F:ribonuclease P activity"/>
    <property type="evidence" value="ECO:0007669"/>
    <property type="project" value="UniProtKB-UniRule"/>
</dbReference>
<evidence type="ECO:0000256" key="4">
    <source>
        <dbReference type="ARBA" id="ARBA00022759"/>
    </source>
</evidence>
<proteinExistence type="inferred from homology"/>
<dbReference type="EC" id="3.1.26.5" evidence="7 8"/>
<dbReference type="InterPro" id="IPR020568">
    <property type="entry name" value="Ribosomal_Su5_D2-typ_SF"/>
</dbReference>
<keyword evidence="10" id="KW-1185">Reference proteome</keyword>
<dbReference type="InterPro" id="IPR000100">
    <property type="entry name" value="RNase_P"/>
</dbReference>
<dbReference type="HAMAP" id="MF_00227">
    <property type="entry name" value="RNase_P"/>
    <property type="match status" value="1"/>
</dbReference>
<name>D2C3X9_THEP2</name>
<evidence type="ECO:0000256" key="5">
    <source>
        <dbReference type="ARBA" id="ARBA00022801"/>
    </source>
</evidence>
<organism evidence="9 10">
    <name type="scientific">Thermotoga petrophila (strain ATCC BAA-489 / DSM 13996 / JCM 10882 / RKU-10)</name>
    <name type="common">Thermotoga naphthophila</name>
    <dbReference type="NCBI Taxonomy" id="590168"/>
    <lineage>
        <taxon>Bacteria</taxon>
        <taxon>Thermotogati</taxon>
        <taxon>Thermotogota</taxon>
        <taxon>Thermotogae</taxon>
        <taxon>Thermotogales</taxon>
        <taxon>Thermotogaceae</taxon>
        <taxon>Thermotoga</taxon>
    </lineage>
</organism>
<sequence length="117" mass="14241">MTESFTRRERLRLRRDFLLIFKEGESLQNEYFVVLFRKNGLDYSRLGIVVKRKFGKATRRNKLKRWVREIFRRNKGVIPKGFDIVVIPRKKLSEEFEQVDFWAVHEKLLNLLKRIEG</sequence>
<evidence type="ECO:0000256" key="7">
    <source>
        <dbReference type="HAMAP-Rule" id="MF_00227"/>
    </source>
</evidence>
<dbReference type="EMBL" id="CP001839">
    <property type="protein sequence ID" value="ADA67433.1"/>
    <property type="molecule type" value="Genomic_DNA"/>
</dbReference>
<keyword evidence="4 7" id="KW-0255">Endonuclease</keyword>
<accession>D2C3X9</accession>
<comment type="function">
    <text evidence="1 7">RNaseP catalyzes the removal of the 5'-leader sequence from pre-tRNA to produce the mature 5'-terminus. It can also cleave other RNA substrates such as 4.5S RNA. The protein component plays an auxiliary but essential role in vivo by binding to the 5'-leader sequence and broadening the substrate specificity of the ribozyme.</text>
</comment>
<comment type="catalytic activity">
    <reaction evidence="7">
        <text>Endonucleolytic cleavage of RNA, removing 5'-extranucleotides from tRNA precursor.</text>
        <dbReference type="EC" id="3.1.26.5"/>
    </reaction>
</comment>
<dbReference type="AlphaFoldDB" id="D2C3X9"/>
<evidence type="ECO:0000256" key="1">
    <source>
        <dbReference type="ARBA" id="ARBA00002663"/>
    </source>
</evidence>
<protein>
    <recommendedName>
        <fullName evidence="7 8">Ribonuclease P protein component</fullName>
        <shortName evidence="7">RNase P protein</shortName>
        <shortName evidence="7">RNaseP protein</shortName>
        <ecNumber evidence="7 8">3.1.26.5</ecNumber>
    </recommendedName>
    <alternativeName>
        <fullName evidence="7">Protein C5</fullName>
    </alternativeName>
</protein>
<dbReference type="HOGENOM" id="CLU_117179_9_2_0"/>
<dbReference type="Gene3D" id="3.30.230.10">
    <property type="match status" value="1"/>
</dbReference>